<dbReference type="InterPro" id="IPR030872">
    <property type="entry name" value="Cardiolipin_synth_ClsB"/>
</dbReference>
<dbReference type="CDD" id="cd09159">
    <property type="entry name" value="PLDc_ybhO_like_2"/>
    <property type="match status" value="1"/>
</dbReference>
<feature type="domain" description="PLD phosphodiesterase" evidence="10">
    <location>
        <begin position="105"/>
        <end position="132"/>
    </location>
</feature>
<evidence type="ECO:0000313" key="12">
    <source>
        <dbReference type="Proteomes" id="UP000282438"/>
    </source>
</evidence>
<dbReference type="SMART" id="SM00155">
    <property type="entry name" value="PLDc"/>
    <property type="match status" value="2"/>
</dbReference>
<keyword evidence="6 9" id="KW-0472">Membrane</keyword>
<evidence type="ECO:0000256" key="1">
    <source>
        <dbReference type="ARBA" id="ARBA00022475"/>
    </source>
</evidence>
<dbReference type="HAMAP" id="MF_01917">
    <property type="entry name" value="Cardiolipin_synth_ClsB"/>
    <property type="match status" value="1"/>
</dbReference>
<comment type="function">
    <text evidence="9">Catalyzes the phosphatidyl group transfer from one phosphatidylglycerol molecule to another to form cardiolipin (CL) (diphosphatidylglycerol) and glycerol.</text>
</comment>
<keyword evidence="3 9" id="KW-0808">Transferase</keyword>
<keyword evidence="12" id="KW-1185">Reference proteome</keyword>
<feature type="domain" description="PLD phosphodiesterase" evidence="10">
    <location>
        <begin position="286"/>
        <end position="313"/>
    </location>
</feature>
<dbReference type="AlphaFoldDB" id="A0A3S8ZXF2"/>
<evidence type="ECO:0000256" key="9">
    <source>
        <dbReference type="HAMAP-Rule" id="MF_01917"/>
    </source>
</evidence>
<dbReference type="InterPro" id="IPR025202">
    <property type="entry name" value="PLD-like_dom"/>
</dbReference>
<feature type="active site" evidence="9">
    <location>
        <position position="298"/>
    </location>
</feature>
<dbReference type="Gene3D" id="3.30.870.10">
    <property type="entry name" value="Endonuclease Chain A"/>
    <property type="match status" value="2"/>
</dbReference>
<feature type="active site" evidence="9">
    <location>
        <position position="291"/>
    </location>
</feature>
<proteinExistence type="inferred from homology"/>
<dbReference type="GO" id="GO:0032049">
    <property type="term" value="P:cardiolipin biosynthetic process"/>
    <property type="evidence" value="ECO:0007669"/>
    <property type="project" value="InterPro"/>
</dbReference>
<evidence type="ECO:0000256" key="4">
    <source>
        <dbReference type="ARBA" id="ARBA00022737"/>
    </source>
</evidence>
<evidence type="ECO:0000256" key="2">
    <source>
        <dbReference type="ARBA" id="ARBA00022516"/>
    </source>
</evidence>
<feature type="active site" evidence="9">
    <location>
        <position position="110"/>
    </location>
</feature>
<reference evidence="11 12" key="1">
    <citation type="submission" date="2018-12" db="EMBL/GenBank/DDBJ databases">
        <title>Complete genome sequence of Iodobacter sp. H11R3.</title>
        <authorList>
            <person name="Bae J.-W."/>
        </authorList>
    </citation>
    <scope>NUCLEOTIDE SEQUENCE [LARGE SCALE GENOMIC DNA]</scope>
    <source>
        <strain evidence="11 12">H11R3</strain>
    </source>
</reference>
<evidence type="ECO:0000259" key="10">
    <source>
        <dbReference type="PROSITE" id="PS50035"/>
    </source>
</evidence>
<dbReference type="PANTHER" id="PTHR21248">
    <property type="entry name" value="CARDIOLIPIN SYNTHASE"/>
    <property type="match status" value="1"/>
</dbReference>
<evidence type="ECO:0000256" key="3">
    <source>
        <dbReference type="ARBA" id="ARBA00022679"/>
    </source>
</evidence>
<name>A0A3S8ZXF2_9NEIS</name>
<evidence type="ECO:0000256" key="8">
    <source>
        <dbReference type="ARBA" id="ARBA00023264"/>
    </source>
</evidence>
<dbReference type="SUPFAM" id="SSF56024">
    <property type="entry name" value="Phospholipase D/nuclease"/>
    <property type="match status" value="2"/>
</dbReference>
<feature type="active site" evidence="9">
    <location>
        <position position="117"/>
    </location>
</feature>
<keyword evidence="5 9" id="KW-0443">Lipid metabolism</keyword>
<evidence type="ECO:0000313" key="11">
    <source>
        <dbReference type="EMBL" id="AZN38094.1"/>
    </source>
</evidence>
<gene>
    <name evidence="9 11" type="primary">clsB</name>
    <name evidence="11" type="ORF">EJO50_06030</name>
</gene>
<dbReference type="GO" id="GO:0005886">
    <property type="term" value="C:plasma membrane"/>
    <property type="evidence" value="ECO:0007669"/>
    <property type="project" value="UniProtKB-SubCell"/>
</dbReference>
<feature type="active site" evidence="9">
    <location>
        <position position="112"/>
    </location>
</feature>
<keyword evidence="7 9" id="KW-0594">Phospholipid biosynthesis</keyword>
<dbReference type="Pfam" id="PF13091">
    <property type="entry name" value="PLDc_2"/>
    <property type="match status" value="2"/>
</dbReference>
<dbReference type="EMBL" id="CP034433">
    <property type="protein sequence ID" value="AZN38094.1"/>
    <property type="molecule type" value="Genomic_DNA"/>
</dbReference>
<dbReference type="NCBIfam" id="NF008427">
    <property type="entry name" value="PRK11263.1"/>
    <property type="match status" value="1"/>
</dbReference>
<dbReference type="OrthoDB" id="9762009at2"/>
<evidence type="ECO:0000256" key="6">
    <source>
        <dbReference type="ARBA" id="ARBA00023136"/>
    </source>
</evidence>
<accession>A0A3S8ZXF2</accession>
<evidence type="ECO:0000256" key="5">
    <source>
        <dbReference type="ARBA" id="ARBA00023098"/>
    </source>
</evidence>
<dbReference type="KEGG" id="iod:EJO50_06030"/>
<dbReference type="PANTHER" id="PTHR21248:SF23">
    <property type="entry name" value="CARDIOLIPIN SYNTHASE B"/>
    <property type="match status" value="1"/>
</dbReference>
<comment type="catalytic activity">
    <reaction evidence="9">
        <text>2 a 1,2-diacyl-sn-glycero-3-phospho-(1'-sn-glycerol) = a cardiolipin + glycerol</text>
        <dbReference type="Rhea" id="RHEA:31451"/>
        <dbReference type="ChEBI" id="CHEBI:17754"/>
        <dbReference type="ChEBI" id="CHEBI:62237"/>
        <dbReference type="ChEBI" id="CHEBI:64716"/>
    </reaction>
</comment>
<sequence length="387" mass="44292">MYVAGNRFKLLFNGQDYFPELISAIELAQQEVFLESYLFEADEVGIAVMQALIAAALRGVRVNLQLDGFGAGNLPLAWREQLADSGVRLLFFRPEVKILSLDRQRLRRLHRKLAVIDARIAFIGGINILSDFEPDQPELAARYDYAVSMAGPLVAQLHESADHLWRHTAWVQLKKNWAKKSTIKPSSTLSGRARGQFLYRDNLRHRHDIEREYLRAILHAKSEIIIANAYFLPGYRLRHALIYAAKRGVNVVLLVQGRVDHALLHYASRGFYQQFLSAGIQIYEYQKGFMHAKVATIDGIWATVGSSNIDPFSLLLAREANIFVCEKQFACELRMDLKRALQEDAVQIKKSDVERDRWIYRVLPWLCHAAVRLMMGMSGYGGRRYLE</sequence>
<keyword evidence="8 9" id="KW-1208">Phospholipid metabolism</keyword>
<dbReference type="CDD" id="cd09110">
    <property type="entry name" value="PLDc_CLS_1"/>
    <property type="match status" value="1"/>
</dbReference>
<feature type="active site" evidence="9">
    <location>
        <position position="293"/>
    </location>
</feature>
<dbReference type="EC" id="2.7.8.-" evidence="9"/>
<dbReference type="PROSITE" id="PS50035">
    <property type="entry name" value="PLD"/>
    <property type="match status" value="2"/>
</dbReference>
<dbReference type="Proteomes" id="UP000282438">
    <property type="component" value="Chromosome"/>
</dbReference>
<protein>
    <recommendedName>
        <fullName evidence="9">Cardiolipin synthase B</fullName>
        <shortName evidence="9">CL synthase</shortName>
        <ecNumber evidence="9">2.7.8.-</ecNumber>
    </recommendedName>
</protein>
<dbReference type="GO" id="GO:0008808">
    <property type="term" value="F:cardiolipin synthase activity"/>
    <property type="evidence" value="ECO:0007669"/>
    <property type="project" value="InterPro"/>
</dbReference>
<comment type="subcellular location">
    <subcellularLocation>
        <location evidence="9">Cell membrane</location>
        <topology evidence="9">Peripheral membrane protein</topology>
    </subcellularLocation>
</comment>
<organism evidence="11 12">
    <name type="scientific">Iodobacter ciconiae</name>
    <dbReference type="NCBI Taxonomy" id="2496266"/>
    <lineage>
        <taxon>Bacteria</taxon>
        <taxon>Pseudomonadati</taxon>
        <taxon>Pseudomonadota</taxon>
        <taxon>Betaproteobacteria</taxon>
        <taxon>Neisseriales</taxon>
        <taxon>Chitinibacteraceae</taxon>
        <taxon>Iodobacter</taxon>
    </lineage>
</organism>
<dbReference type="InterPro" id="IPR001736">
    <property type="entry name" value="PLipase_D/transphosphatidylase"/>
</dbReference>
<keyword evidence="4" id="KW-0677">Repeat</keyword>
<evidence type="ECO:0000256" key="7">
    <source>
        <dbReference type="ARBA" id="ARBA00023209"/>
    </source>
</evidence>
<comment type="similarity">
    <text evidence="9">Belongs to the phospholipase D family. Cardiolipin synthase subfamily. ClsB sub-subfamily.</text>
</comment>
<keyword evidence="1 9" id="KW-1003">Cell membrane</keyword>
<keyword evidence="2 9" id="KW-0444">Lipid biosynthesis</keyword>